<feature type="transmembrane region" description="Helical" evidence="1">
    <location>
        <begin position="177"/>
        <end position="199"/>
    </location>
</feature>
<gene>
    <name evidence="2" type="ORF">H4219_006129</name>
</gene>
<dbReference type="AlphaFoldDB" id="A0A9W8DID6"/>
<comment type="caution">
    <text evidence="2">The sequence shown here is derived from an EMBL/GenBank/DDBJ whole genome shotgun (WGS) entry which is preliminary data.</text>
</comment>
<proteinExistence type="predicted"/>
<dbReference type="Proteomes" id="UP001150538">
    <property type="component" value="Unassembled WGS sequence"/>
</dbReference>
<keyword evidence="1" id="KW-1133">Transmembrane helix</keyword>
<keyword evidence="1" id="KW-0472">Membrane</keyword>
<keyword evidence="1" id="KW-0812">Transmembrane</keyword>
<evidence type="ECO:0000256" key="1">
    <source>
        <dbReference type="SAM" id="Phobius"/>
    </source>
</evidence>
<reference evidence="2" key="1">
    <citation type="submission" date="2022-07" db="EMBL/GenBank/DDBJ databases">
        <title>Phylogenomic reconstructions and comparative analyses of Kickxellomycotina fungi.</title>
        <authorList>
            <person name="Reynolds N.K."/>
            <person name="Stajich J.E."/>
            <person name="Barry K."/>
            <person name="Grigoriev I.V."/>
            <person name="Crous P."/>
            <person name="Smith M.E."/>
        </authorList>
    </citation>
    <scope>NUCLEOTIDE SEQUENCE</scope>
    <source>
        <strain evidence="2">NBRC 100468</strain>
    </source>
</reference>
<keyword evidence="3" id="KW-1185">Reference proteome</keyword>
<evidence type="ECO:0000313" key="2">
    <source>
        <dbReference type="EMBL" id="KAJ1910766.1"/>
    </source>
</evidence>
<accession>A0A9W8DID6</accession>
<protein>
    <submittedName>
        <fullName evidence="2">Uncharacterized protein</fullName>
    </submittedName>
</protein>
<sequence length="231" mass="26150">MSYTNAMKAFEEQCKAVVDQVQSNLNMATSLVINYDNDTGFIEMVSKIESNPDIVHVSRSHIASEYDAHVRDAPNISDRLFFTNEIFDKLEEFISESTENIKKKTDSYNSAFTNFYIACRDTDMGHKAEGFRHKLPVSPADLTIRYGVFTDGFRYNLDLYDNHDVDLFTNGQQFADYFFNVLTFSCYAGAYSAICLVALNRFMAGDIGRCDALIAGVRDSEILPKLLSGRH</sequence>
<organism evidence="2 3">
    <name type="scientific">Mycoemilia scoparia</name>
    <dbReference type="NCBI Taxonomy" id="417184"/>
    <lineage>
        <taxon>Eukaryota</taxon>
        <taxon>Fungi</taxon>
        <taxon>Fungi incertae sedis</taxon>
        <taxon>Zoopagomycota</taxon>
        <taxon>Kickxellomycotina</taxon>
        <taxon>Kickxellomycetes</taxon>
        <taxon>Kickxellales</taxon>
        <taxon>Kickxellaceae</taxon>
        <taxon>Mycoemilia</taxon>
    </lineage>
</organism>
<dbReference type="EMBL" id="JANBPU010000531">
    <property type="protein sequence ID" value="KAJ1910766.1"/>
    <property type="molecule type" value="Genomic_DNA"/>
</dbReference>
<evidence type="ECO:0000313" key="3">
    <source>
        <dbReference type="Proteomes" id="UP001150538"/>
    </source>
</evidence>
<name>A0A9W8DID6_9FUNG</name>